<organism evidence="1 2">
    <name type="scientific">Thermoanaerobacterium butyriciformans</name>
    <dbReference type="NCBI Taxonomy" id="1702242"/>
    <lineage>
        <taxon>Bacteria</taxon>
        <taxon>Bacillati</taxon>
        <taxon>Bacillota</taxon>
        <taxon>Clostridia</taxon>
        <taxon>Thermoanaerobacterales</taxon>
        <taxon>Thermoanaerobacteraceae</taxon>
        <taxon>Thermoanaerobacterium</taxon>
    </lineage>
</organism>
<reference evidence="1" key="1">
    <citation type="submission" date="2021-03" db="EMBL/GenBank/DDBJ databases">
        <title>Genomic Encyclopedia of Type Strains, Phase IV (KMG-IV): sequencing the most valuable type-strain genomes for metagenomic binning, comparative biology and taxonomic classification.</title>
        <authorList>
            <person name="Goeker M."/>
        </authorList>
    </citation>
    <scope>NUCLEOTIDE SEQUENCE</scope>
    <source>
        <strain evidence="1">DSM 101588</strain>
    </source>
</reference>
<comment type="caution">
    <text evidence="1">The sequence shown here is derived from an EMBL/GenBank/DDBJ whole genome shotgun (WGS) entry which is preliminary data.</text>
</comment>
<gene>
    <name evidence="1" type="ORF">J2Z80_000360</name>
</gene>
<protein>
    <submittedName>
        <fullName evidence="1">Uncharacterized protein</fullName>
    </submittedName>
</protein>
<sequence length="78" mass="9276">MLSQKCEGCFKAEKGQCTVFMSPVFQWRDGRKCFGFVDDPAVMFRMYEDMYKYNLDRNNDVSLIKRNIERYQKLVGQA</sequence>
<dbReference type="EMBL" id="JAGGLT010000002">
    <property type="protein sequence ID" value="MBP2070862.1"/>
    <property type="molecule type" value="Genomic_DNA"/>
</dbReference>
<evidence type="ECO:0000313" key="2">
    <source>
        <dbReference type="Proteomes" id="UP001166402"/>
    </source>
</evidence>
<keyword evidence="2" id="KW-1185">Reference proteome</keyword>
<accession>A0ABS4NB17</accession>
<dbReference type="Proteomes" id="UP001166402">
    <property type="component" value="Unassembled WGS sequence"/>
</dbReference>
<dbReference type="RefSeq" id="WP_209452829.1">
    <property type="nucleotide sequence ID" value="NZ_JAGGLT010000002.1"/>
</dbReference>
<name>A0ABS4NB17_9THEO</name>
<evidence type="ECO:0000313" key="1">
    <source>
        <dbReference type="EMBL" id="MBP2070862.1"/>
    </source>
</evidence>
<proteinExistence type="predicted"/>